<name>A0A239IWP4_9BACT</name>
<proteinExistence type="predicted"/>
<organism evidence="5 6">
    <name type="scientific">Pontibacter ummariensis</name>
    <dbReference type="NCBI Taxonomy" id="1610492"/>
    <lineage>
        <taxon>Bacteria</taxon>
        <taxon>Pseudomonadati</taxon>
        <taxon>Bacteroidota</taxon>
        <taxon>Cytophagia</taxon>
        <taxon>Cytophagales</taxon>
        <taxon>Hymenobacteraceae</taxon>
        <taxon>Pontibacter</taxon>
    </lineage>
</organism>
<evidence type="ECO:0000256" key="2">
    <source>
        <dbReference type="ARBA" id="ARBA00023125"/>
    </source>
</evidence>
<sequence>MEDKVRQNKTTSGNSLYSGNCEILHVNDNNCNILEKIKSENCIMSTLSTSLESELRPKGLALKFTAEGLETYWFQKKHFHVSSGKYLLVNETIPAMDVVIKGVPTWGMCVDIDMQLVNDALYQLLYPDDLDGYNSISRFLLSPELFVREAVAGAQLKSLLNKFISISVSKEYKAPGLELIYELITLLIQENREMVSSYYSLQTSKLSTRQELFRRLLLGKEVLDDSLFTDLSMKQVAEACCLSEFRFYRLFKQCFGHSPYNYLFKKRIEKSMEMKKQGLSWSEIAYTLNFTDLAAFSKSFKKIKGLPPSRYPL</sequence>
<keyword evidence="2 5" id="KW-0238">DNA-binding</keyword>
<dbReference type="Gene3D" id="1.10.10.60">
    <property type="entry name" value="Homeodomain-like"/>
    <property type="match status" value="2"/>
</dbReference>
<reference evidence="6" key="1">
    <citation type="submission" date="2017-06" db="EMBL/GenBank/DDBJ databases">
        <authorList>
            <person name="Varghese N."/>
            <person name="Submissions S."/>
        </authorList>
    </citation>
    <scope>NUCLEOTIDE SEQUENCE [LARGE SCALE GENOMIC DNA]</scope>
    <source>
        <strain evidence="6">NKM1</strain>
    </source>
</reference>
<evidence type="ECO:0000313" key="5">
    <source>
        <dbReference type="EMBL" id="SNS97989.1"/>
    </source>
</evidence>
<accession>A0A239IWP4</accession>
<gene>
    <name evidence="5" type="ORF">SAMN06296052_11949</name>
</gene>
<dbReference type="EMBL" id="FZOQ01000019">
    <property type="protein sequence ID" value="SNS97989.1"/>
    <property type="molecule type" value="Genomic_DNA"/>
</dbReference>
<dbReference type="PROSITE" id="PS01124">
    <property type="entry name" value="HTH_ARAC_FAMILY_2"/>
    <property type="match status" value="1"/>
</dbReference>
<dbReference type="GO" id="GO:0043565">
    <property type="term" value="F:sequence-specific DNA binding"/>
    <property type="evidence" value="ECO:0007669"/>
    <property type="project" value="InterPro"/>
</dbReference>
<keyword evidence="3" id="KW-0804">Transcription</keyword>
<evidence type="ECO:0000256" key="3">
    <source>
        <dbReference type="ARBA" id="ARBA00023163"/>
    </source>
</evidence>
<evidence type="ECO:0000256" key="1">
    <source>
        <dbReference type="ARBA" id="ARBA00023015"/>
    </source>
</evidence>
<dbReference type="OrthoDB" id="642439at2"/>
<dbReference type="InterPro" id="IPR009057">
    <property type="entry name" value="Homeodomain-like_sf"/>
</dbReference>
<evidence type="ECO:0000313" key="6">
    <source>
        <dbReference type="Proteomes" id="UP000198432"/>
    </source>
</evidence>
<dbReference type="GO" id="GO:0003700">
    <property type="term" value="F:DNA-binding transcription factor activity"/>
    <property type="evidence" value="ECO:0007669"/>
    <property type="project" value="InterPro"/>
</dbReference>
<dbReference type="AlphaFoldDB" id="A0A239IWP4"/>
<dbReference type="SUPFAM" id="SSF46689">
    <property type="entry name" value="Homeodomain-like"/>
    <property type="match status" value="2"/>
</dbReference>
<keyword evidence="6" id="KW-1185">Reference proteome</keyword>
<evidence type="ECO:0000259" key="4">
    <source>
        <dbReference type="PROSITE" id="PS01124"/>
    </source>
</evidence>
<dbReference type="InterPro" id="IPR018060">
    <property type="entry name" value="HTH_AraC"/>
</dbReference>
<dbReference type="SMART" id="SM00342">
    <property type="entry name" value="HTH_ARAC"/>
    <property type="match status" value="1"/>
</dbReference>
<dbReference type="PANTHER" id="PTHR43280:SF2">
    <property type="entry name" value="HTH-TYPE TRANSCRIPTIONAL REGULATOR EXSA"/>
    <property type="match status" value="1"/>
</dbReference>
<protein>
    <submittedName>
        <fullName evidence="5">AraC-type DNA-binding protein</fullName>
    </submittedName>
</protein>
<dbReference type="Pfam" id="PF12833">
    <property type="entry name" value="HTH_18"/>
    <property type="match status" value="1"/>
</dbReference>
<dbReference type="Proteomes" id="UP000198432">
    <property type="component" value="Unassembled WGS sequence"/>
</dbReference>
<dbReference type="PANTHER" id="PTHR43280">
    <property type="entry name" value="ARAC-FAMILY TRANSCRIPTIONAL REGULATOR"/>
    <property type="match status" value="1"/>
</dbReference>
<feature type="domain" description="HTH araC/xylS-type" evidence="4">
    <location>
        <begin position="223"/>
        <end position="313"/>
    </location>
</feature>
<keyword evidence="1" id="KW-0805">Transcription regulation</keyword>